<dbReference type="PANTHER" id="PTHR43244:SF1">
    <property type="entry name" value="5,10-METHYLENETETRAHYDROMETHANOPTERIN REDUCTASE"/>
    <property type="match status" value="1"/>
</dbReference>
<dbReference type="CDD" id="cd01097">
    <property type="entry name" value="Tetrahydromethanopterin_reductase"/>
    <property type="match status" value="1"/>
</dbReference>
<proteinExistence type="predicted"/>
<dbReference type="EMBL" id="BOPA01000081">
    <property type="protein sequence ID" value="GIJ19343.1"/>
    <property type="molecule type" value="Genomic_DNA"/>
</dbReference>
<protein>
    <submittedName>
        <fullName evidence="3">LLM class F420-dependent oxidoreductase</fullName>
    </submittedName>
</protein>
<organism evidence="3 4">
    <name type="scientific">Micromonospora gifhornensis</name>
    <dbReference type="NCBI Taxonomy" id="84594"/>
    <lineage>
        <taxon>Bacteria</taxon>
        <taxon>Bacillati</taxon>
        <taxon>Actinomycetota</taxon>
        <taxon>Actinomycetes</taxon>
        <taxon>Micromonosporales</taxon>
        <taxon>Micromonosporaceae</taxon>
        <taxon>Micromonospora</taxon>
    </lineage>
</organism>
<evidence type="ECO:0000256" key="1">
    <source>
        <dbReference type="ARBA" id="ARBA00023002"/>
    </source>
</evidence>
<sequence>MRNLMRLRIGEDSVRLGLSLGYQTAWSTPADHLALAQEADRLGYSVVWAAEAYGSDSPSMLAWMAGQTQRIDIGSAVMQIPARTPAMTAMTAATIDTLSGGRFRLGLGVSGPQVSEGWHGVRFGKPLARTREYVDIVKMAVARKEVSYDGQFYTLPLPDGPGKALRLGFHPPREEIPIYLAAVGPKNLELAGEIADGWLAIFYAPEYAQEQLASVAAGRARAGKELAGFDVVPSVPVVIGDDVDSCAELVRWYAALYVGGMGSRQQNFYNQLATRMGYGDAAREVQDLYLAKRQRDAAAAVPLEFIDRTSLLGPKERIAERMREYAEAGVTTLSVTLFVADRDSGVQTLRTVAEALELSGVGE</sequence>
<dbReference type="InterPro" id="IPR019951">
    <property type="entry name" value="F420_OxRdatse_Rv3520c_pred"/>
</dbReference>
<dbReference type="Proteomes" id="UP000647860">
    <property type="component" value="Unassembled WGS sequence"/>
</dbReference>
<evidence type="ECO:0000313" key="4">
    <source>
        <dbReference type="Proteomes" id="UP000647860"/>
    </source>
</evidence>
<dbReference type="InterPro" id="IPR050564">
    <property type="entry name" value="F420-G6PD/mer"/>
</dbReference>
<dbReference type="Gene3D" id="3.20.20.30">
    <property type="entry name" value="Luciferase-like domain"/>
    <property type="match status" value="1"/>
</dbReference>
<dbReference type="Pfam" id="PF00296">
    <property type="entry name" value="Bac_luciferase"/>
    <property type="match status" value="1"/>
</dbReference>
<dbReference type="InterPro" id="IPR011251">
    <property type="entry name" value="Luciferase-like_dom"/>
</dbReference>
<dbReference type="NCBIfam" id="TIGR03559">
    <property type="entry name" value="F420_Rv3520c"/>
    <property type="match status" value="1"/>
</dbReference>
<keyword evidence="1" id="KW-0560">Oxidoreductase</keyword>
<feature type="domain" description="Luciferase-like" evidence="2">
    <location>
        <begin position="24"/>
        <end position="331"/>
    </location>
</feature>
<reference evidence="3 4" key="1">
    <citation type="submission" date="2021-01" db="EMBL/GenBank/DDBJ databases">
        <title>Whole genome shotgun sequence of Verrucosispora gifhornensis NBRC 16317.</title>
        <authorList>
            <person name="Komaki H."/>
            <person name="Tamura T."/>
        </authorList>
    </citation>
    <scope>NUCLEOTIDE SEQUENCE [LARGE SCALE GENOMIC DNA]</scope>
    <source>
        <strain evidence="3 4">NBRC 16317</strain>
    </source>
</reference>
<name>A0ABQ4IN61_9ACTN</name>
<dbReference type="InterPro" id="IPR036661">
    <property type="entry name" value="Luciferase-like_sf"/>
</dbReference>
<gene>
    <name evidence="3" type="primary">hmd_4</name>
    <name evidence="3" type="ORF">Vgi01_60270</name>
</gene>
<evidence type="ECO:0000259" key="2">
    <source>
        <dbReference type="Pfam" id="PF00296"/>
    </source>
</evidence>
<comment type="caution">
    <text evidence="3">The sequence shown here is derived from an EMBL/GenBank/DDBJ whole genome shotgun (WGS) entry which is preliminary data.</text>
</comment>
<dbReference type="PANTHER" id="PTHR43244">
    <property type="match status" value="1"/>
</dbReference>
<accession>A0ABQ4IN61</accession>
<evidence type="ECO:0000313" key="3">
    <source>
        <dbReference type="EMBL" id="GIJ19343.1"/>
    </source>
</evidence>
<keyword evidence="4" id="KW-1185">Reference proteome</keyword>
<dbReference type="SUPFAM" id="SSF51679">
    <property type="entry name" value="Bacterial luciferase-like"/>
    <property type="match status" value="1"/>
</dbReference>